<feature type="region of interest" description="Disordered" evidence="1">
    <location>
        <begin position="534"/>
        <end position="570"/>
    </location>
</feature>
<name>A0A1G2CVY2_9BACT</name>
<evidence type="ECO:0000256" key="3">
    <source>
        <dbReference type="SAM" id="SignalP"/>
    </source>
</evidence>
<dbReference type="Gene3D" id="2.60.40.680">
    <property type="match status" value="1"/>
</dbReference>
<dbReference type="Gene3D" id="2.60.40.10">
    <property type="entry name" value="Immunoglobulins"/>
    <property type="match status" value="2"/>
</dbReference>
<sequence length="581" mass="62638">MMNRALPRIRLSIIVLFFLVPLASFAATSTTDIMPEPAAPLVTACPVITASTIDITPKVGTYVVGDDIVLRVVVTSAECPLIGVEASIEYDPKEVTVTSVSREGSLLTSWTQEPSINEEIGEILFGGTLATSTPLTDGLMLTIHARPLRVGEMRMSFKNESAIHEGSGGNILTGFTSGKYRINPKELGDLSVVSVPASEEVVAGEVLGAATSAPAVIVSSPTHPNQSAWYNASSSSFLFQFDGEITSLRLGFDQKLNGRARIAYTPIVNTKEIVDLENGVWFLHVSAVLAEGETYETSYQIQTDRTLPENFTAKEVVRSDNSDPNITIMVNATDTISGIDHYEFALDGGVSERWESLSDGEFHHNVVSPGTHELTALVYDKAGNMLSQKLSFEVISLSSPRLSLKDPNVQEGEVLALSIESLPGATVDISISRNGDSPTIEHTVMDATGKGEFESALTLSPGSYSVVAIATDARGATSKESERIGVTVSSSLWGLMSRHPLIPIGILGLIFIAALGFFMFRKMRADDGREFIDDEEPVTSYESTPTAREISERQEVSSSRGQVVLQPRSRNIEVHAPPTRL</sequence>
<evidence type="ECO:0000256" key="1">
    <source>
        <dbReference type="SAM" id="MobiDB-lite"/>
    </source>
</evidence>
<protein>
    <recommendedName>
        <fullName evidence="6">Cohesin domain-containing protein</fullName>
    </recommendedName>
</protein>
<dbReference type="InterPro" id="IPR013783">
    <property type="entry name" value="Ig-like_fold"/>
</dbReference>
<proteinExistence type="predicted"/>
<feature type="transmembrane region" description="Helical" evidence="2">
    <location>
        <begin position="501"/>
        <end position="520"/>
    </location>
</feature>
<dbReference type="Proteomes" id="UP000177122">
    <property type="component" value="Unassembled WGS sequence"/>
</dbReference>
<feature type="signal peptide" evidence="3">
    <location>
        <begin position="1"/>
        <end position="26"/>
    </location>
</feature>
<keyword evidence="2" id="KW-1133">Transmembrane helix</keyword>
<comment type="caution">
    <text evidence="4">The sequence shown here is derived from an EMBL/GenBank/DDBJ whole genome shotgun (WGS) entry which is preliminary data.</text>
</comment>
<evidence type="ECO:0000313" key="5">
    <source>
        <dbReference type="Proteomes" id="UP000177122"/>
    </source>
</evidence>
<evidence type="ECO:0000256" key="2">
    <source>
        <dbReference type="SAM" id="Phobius"/>
    </source>
</evidence>
<keyword evidence="2" id="KW-0812">Transmembrane</keyword>
<reference evidence="4 5" key="1">
    <citation type="journal article" date="2016" name="Nat. Commun.">
        <title>Thousands of microbial genomes shed light on interconnected biogeochemical processes in an aquifer system.</title>
        <authorList>
            <person name="Anantharaman K."/>
            <person name="Brown C.T."/>
            <person name="Hug L.A."/>
            <person name="Sharon I."/>
            <person name="Castelle C.J."/>
            <person name="Probst A.J."/>
            <person name="Thomas B.C."/>
            <person name="Singh A."/>
            <person name="Wilkins M.J."/>
            <person name="Karaoz U."/>
            <person name="Brodie E.L."/>
            <person name="Williams K.H."/>
            <person name="Hubbard S.S."/>
            <person name="Banfield J.F."/>
        </authorList>
    </citation>
    <scope>NUCLEOTIDE SEQUENCE [LARGE SCALE GENOMIC DNA]</scope>
</reference>
<keyword evidence="2" id="KW-0472">Membrane</keyword>
<keyword evidence="3" id="KW-0732">Signal</keyword>
<feature type="chain" id="PRO_5009582419" description="Cohesin domain-containing protein" evidence="3">
    <location>
        <begin position="27"/>
        <end position="581"/>
    </location>
</feature>
<evidence type="ECO:0000313" key="4">
    <source>
        <dbReference type="EMBL" id="OGZ05427.1"/>
    </source>
</evidence>
<accession>A0A1G2CVY2</accession>
<gene>
    <name evidence="4" type="ORF">A2845_03150</name>
</gene>
<organism evidence="4 5">
    <name type="scientific">Candidatus Lloydbacteria bacterium RIFCSPHIGHO2_01_FULL_49_22</name>
    <dbReference type="NCBI Taxonomy" id="1798658"/>
    <lineage>
        <taxon>Bacteria</taxon>
        <taxon>Candidatus Lloydiibacteriota</taxon>
    </lineage>
</organism>
<evidence type="ECO:0008006" key="6">
    <source>
        <dbReference type="Google" id="ProtNLM"/>
    </source>
</evidence>
<dbReference type="AlphaFoldDB" id="A0A1G2CVY2"/>
<dbReference type="EMBL" id="MHLI01000011">
    <property type="protein sequence ID" value="OGZ05427.1"/>
    <property type="molecule type" value="Genomic_DNA"/>
</dbReference>